<dbReference type="InterPro" id="IPR052345">
    <property type="entry name" value="Rad_response_metalloprotease"/>
</dbReference>
<dbReference type="Pfam" id="PF01381">
    <property type="entry name" value="HTH_3"/>
    <property type="match status" value="1"/>
</dbReference>
<organism evidence="3 4">
    <name type="scientific">Methylococcus geothermalis</name>
    <dbReference type="NCBI Taxonomy" id="2681310"/>
    <lineage>
        <taxon>Bacteria</taxon>
        <taxon>Pseudomonadati</taxon>
        <taxon>Pseudomonadota</taxon>
        <taxon>Gammaproteobacteria</taxon>
        <taxon>Methylococcales</taxon>
        <taxon>Methylococcaceae</taxon>
        <taxon>Methylococcus</taxon>
    </lineage>
</organism>
<comment type="similarity">
    <text evidence="1">Belongs to the short-chain fatty acyl-CoA assimilation regulator (ScfR) family.</text>
</comment>
<dbReference type="AlphaFoldDB" id="A0A858Q5K5"/>
<dbReference type="Gene3D" id="1.10.10.2910">
    <property type="match status" value="1"/>
</dbReference>
<accession>A0A858Q5K5</accession>
<dbReference type="KEGG" id="metu:GNH96_03145"/>
<dbReference type="EMBL" id="CP046565">
    <property type="protein sequence ID" value="QJD29063.1"/>
    <property type="molecule type" value="Genomic_DNA"/>
</dbReference>
<dbReference type="PROSITE" id="PS50943">
    <property type="entry name" value="HTH_CROC1"/>
    <property type="match status" value="1"/>
</dbReference>
<evidence type="ECO:0000256" key="1">
    <source>
        <dbReference type="ARBA" id="ARBA00007227"/>
    </source>
</evidence>
<dbReference type="Pfam" id="PF06114">
    <property type="entry name" value="Peptidase_M78"/>
    <property type="match status" value="1"/>
</dbReference>
<evidence type="ECO:0000313" key="4">
    <source>
        <dbReference type="Proteomes" id="UP000503004"/>
    </source>
</evidence>
<protein>
    <submittedName>
        <fullName evidence="3">Helix-turn-helix domain-containing protein</fullName>
    </submittedName>
</protein>
<dbReference type="PANTHER" id="PTHR43236:SF1">
    <property type="entry name" value="BLL7220 PROTEIN"/>
    <property type="match status" value="1"/>
</dbReference>
<reference evidence="4" key="1">
    <citation type="submission" date="2019-12" db="EMBL/GenBank/DDBJ databases">
        <authorList>
            <person name="Awala S.I."/>
            <person name="Rhee S.K."/>
        </authorList>
    </citation>
    <scope>NUCLEOTIDE SEQUENCE [LARGE SCALE GENOMIC DNA]</scope>
    <source>
        <strain evidence="4">IM1</strain>
    </source>
</reference>
<dbReference type="GO" id="GO:0003677">
    <property type="term" value="F:DNA binding"/>
    <property type="evidence" value="ECO:0007669"/>
    <property type="project" value="InterPro"/>
</dbReference>
<evidence type="ECO:0000313" key="3">
    <source>
        <dbReference type="EMBL" id="QJD29063.1"/>
    </source>
</evidence>
<dbReference type="Proteomes" id="UP000503004">
    <property type="component" value="Chromosome"/>
</dbReference>
<dbReference type="InterPro" id="IPR010359">
    <property type="entry name" value="IrrE_HExxH"/>
</dbReference>
<dbReference type="InterPro" id="IPR010982">
    <property type="entry name" value="Lambda_DNA-bd_dom_sf"/>
</dbReference>
<feature type="domain" description="HTH cro/C1-type" evidence="2">
    <location>
        <begin position="20"/>
        <end position="74"/>
    </location>
</feature>
<evidence type="ECO:0000259" key="2">
    <source>
        <dbReference type="PROSITE" id="PS50943"/>
    </source>
</evidence>
<dbReference type="SUPFAM" id="SSF47413">
    <property type="entry name" value="lambda repressor-like DNA-binding domains"/>
    <property type="match status" value="1"/>
</dbReference>
<name>A0A858Q5K5_9GAMM</name>
<dbReference type="Gene3D" id="1.10.260.40">
    <property type="entry name" value="lambda repressor-like DNA-binding domains"/>
    <property type="match status" value="1"/>
</dbReference>
<dbReference type="PANTHER" id="PTHR43236">
    <property type="entry name" value="ANTITOXIN HIGA1"/>
    <property type="match status" value="1"/>
</dbReference>
<sequence>MTDLDAPFAPDWVSPPGDTIADVLEERGWTQAELARRLGYTEKHVSQLINGKAPVTEETASRLERVIGSTAGFWLRREALYRERLERQKSAERCAGWTDWLDKLPLKELMEFEAIPKLRVVEKHKPALVEACLRFFGVASPEEWNVVYPGMQAHYRRSREEQSDLGAIATWLRLGEKQAEAWDSPKFDRARFERALREIRSLTVEPPQVFEPGMKRLLREAGVVLVLVPAIPRAHVSGVARWLTPSRPLIQLSLYGKTNDRFWFTFFHEAAHLLLHGTSAEDRKAVFLDDPDGPASDDAREHEANQWAADFLIPREHIEVLQGLTRKADVRAFAQALSIHPGIVVGRLQHERIIPPSWMNGLKVSFRWSHPEPDVKKASHGRD</sequence>
<dbReference type="CDD" id="cd00093">
    <property type="entry name" value="HTH_XRE"/>
    <property type="match status" value="1"/>
</dbReference>
<dbReference type="SMART" id="SM00530">
    <property type="entry name" value="HTH_XRE"/>
    <property type="match status" value="1"/>
</dbReference>
<proteinExistence type="inferred from homology"/>
<keyword evidence="4" id="KW-1185">Reference proteome</keyword>
<dbReference type="RefSeq" id="WP_169602213.1">
    <property type="nucleotide sequence ID" value="NZ_CP046565.1"/>
</dbReference>
<dbReference type="InterPro" id="IPR001387">
    <property type="entry name" value="Cro/C1-type_HTH"/>
</dbReference>
<gene>
    <name evidence="3" type="ORF">GNH96_03145</name>
</gene>